<dbReference type="STRING" id="1314674.A0A0D7BH38"/>
<name>A0A0D7BH38_9AGAR</name>
<proteinExistence type="predicted"/>
<protein>
    <recommendedName>
        <fullName evidence="3">Aminoglycoside phosphotransferase domain-containing protein</fullName>
    </recommendedName>
</protein>
<reference evidence="1 2" key="1">
    <citation type="journal article" date="2015" name="Fungal Genet. Biol.">
        <title>Evolution of novel wood decay mechanisms in Agaricales revealed by the genome sequences of Fistulina hepatica and Cylindrobasidium torrendii.</title>
        <authorList>
            <person name="Floudas D."/>
            <person name="Held B.W."/>
            <person name="Riley R."/>
            <person name="Nagy L.G."/>
            <person name="Koehler G."/>
            <person name="Ransdell A.S."/>
            <person name="Younus H."/>
            <person name="Chow J."/>
            <person name="Chiniquy J."/>
            <person name="Lipzen A."/>
            <person name="Tritt A."/>
            <person name="Sun H."/>
            <person name="Haridas S."/>
            <person name="LaButti K."/>
            <person name="Ohm R.A."/>
            <person name="Kues U."/>
            <person name="Blanchette R.A."/>
            <person name="Grigoriev I.V."/>
            <person name="Minto R.E."/>
            <person name="Hibbett D.S."/>
        </authorList>
    </citation>
    <scope>NUCLEOTIDE SEQUENCE [LARGE SCALE GENOMIC DNA]</scope>
    <source>
        <strain evidence="1 2">FP15055 ss-10</strain>
    </source>
</reference>
<accession>A0A0D7BH38</accession>
<evidence type="ECO:0000313" key="2">
    <source>
        <dbReference type="Proteomes" id="UP000054007"/>
    </source>
</evidence>
<dbReference type="EMBL" id="KN880484">
    <property type="protein sequence ID" value="KIY69424.1"/>
    <property type="molecule type" value="Genomic_DNA"/>
</dbReference>
<evidence type="ECO:0008006" key="3">
    <source>
        <dbReference type="Google" id="ProtNLM"/>
    </source>
</evidence>
<sequence length="342" mass="37698">MTSLNLTQGQAQSIIDKHNGNGRTVVALKEVVNNGYNYVRNNKTYIADLSASPTEAATHSSYISIFEPPHTSSPYALNTLRTTAHLIKLIKDSQCLPLGEPFVDESASIIPFPYLMTPTKKVASSELISLADLYKSPILTPEQRVLVDLEIGACLGRLHSRVMNEYYGQPAVVPPADPSISWQETFTHIVETTLTAAEAAGYEFAYTSIRAALSRAIAFFLFDDVEVPSLIWFTGSSDDVYLKLGPTPSIAAVLPNMSRAVWGDPLMEGFFLERSEALMEGYKNAGGEPLLVFPRQKTKRMWYDLVLALVVLLERGKTGPQATWALETIEKVTESLKNAPCY</sequence>
<dbReference type="OrthoDB" id="5210591at2759"/>
<dbReference type="Proteomes" id="UP000054007">
    <property type="component" value="Unassembled WGS sequence"/>
</dbReference>
<evidence type="ECO:0000313" key="1">
    <source>
        <dbReference type="EMBL" id="KIY69424.1"/>
    </source>
</evidence>
<keyword evidence="2" id="KW-1185">Reference proteome</keyword>
<organism evidence="1 2">
    <name type="scientific">Cylindrobasidium torrendii FP15055 ss-10</name>
    <dbReference type="NCBI Taxonomy" id="1314674"/>
    <lineage>
        <taxon>Eukaryota</taxon>
        <taxon>Fungi</taxon>
        <taxon>Dikarya</taxon>
        <taxon>Basidiomycota</taxon>
        <taxon>Agaricomycotina</taxon>
        <taxon>Agaricomycetes</taxon>
        <taxon>Agaricomycetidae</taxon>
        <taxon>Agaricales</taxon>
        <taxon>Marasmiineae</taxon>
        <taxon>Physalacriaceae</taxon>
        <taxon>Cylindrobasidium</taxon>
    </lineage>
</organism>
<dbReference type="AlphaFoldDB" id="A0A0D7BH38"/>
<gene>
    <name evidence="1" type="ORF">CYLTODRAFT_372721</name>
</gene>